<gene>
    <name evidence="2" type="ORF">SAMN05444168_6907</name>
</gene>
<evidence type="ECO:0000313" key="2">
    <source>
        <dbReference type="EMBL" id="SIO54694.1"/>
    </source>
</evidence>
<sequence>MNTKTSTPARDGESIQTIYPTRRPTGSSVDNDFHTRHQAERAMTIARSRMFYPFEYWAHGSPSIQADVEDSPADSRPGRAIESRSFKRPVILAGWLQDLAMHLFHRVRGP</sequence>
<feature type="region of interest" description="Disordered" evidence="1">
    <location>
        <begin position="1"/>
        <end position="32"/>
    </location>
</feature>
<feature type="compositionally biased region" description="Polar residues" evidence="1">
    <location>
        <begin position="1"/>
        <end position="30"/>
    </location>
</feature>
<proteinExistence type="predicted"/>
<dbReference type="RefSeq" id="WP_074268655.1">
    <property type="nucleotide sequence ID" value="NZ_FSRM01000002.1"/>
</dbReference>
<evidence type="ECO:0000313" key="3">
    <source>
        <dbReference type="Proteomes" id="UP000184693"/>
    </source>
</evidence>
<dbReference type="AlphaFoldDB" id="A0A1N6KDP7"/>
<accession>A0A1N6KDP7</accession>
<dbReference type="OrthoDB" id="9102802at2"/>
<name>A0A1N6KDP7_9BURK</name>
<evidence type="ECO:0000256" key="1">
    <source>
        <dbReference type="SAM" id="MobiDB-lite"/>
    </source>
</evidence>
<reference evidence="2 3" key="1">
    <citation type="submission" date="2016-11" db="EMBL/GenBank/DDBJ databases">
        <authorList>
            <person name="Jaros S."/>
            <person name="Januszkiewicz K."/>
            <person name="Wedrychowicz H."/>
        </authorList>
    </citation>
    <scope>NUCLEOTIDE SEQUENCE [LARGE SCALE GENOMIC DNA]</scope>
    <source>
        <strain evidence="2 3">GAS86</strain>
    </source>
</reference>
<dbReference type="EMBL" id="FSRM01000002">
    <property type="protein sequence ID" value="SIO54694.1"/>
    <property type="molecule type" value="Genomic_DNA"/>
</dbReference>
<protein>
    <submittedName>
        <fullName evidence="2">Uncharacterized protein</fullName>
    </submittedName>
</protein>
<dbReference type="Proteomes" id="UP000184693">
    <property type="component" value="Unassembled WGS sequence"/>
</dbReference>
<organism evidence="2 3">
    <name type="scientific">Paraburkholderia phenazinium</name>
    <dbReference type="NCBI Taxonomy" id="60549"/>
    <lineage>
        <taxon>Bacteria</taxon>
        <taxon>Pseudomonadati</taxon>
        <taxon>Pseudomonadota</taxon>
        <taxon>Betaproteobacteria</taxon>
        <taxon>Burkholderiales</taxon>
        <taxon>Burkholderiaceae</taxon>
        <taxon>Paraburkholderia</taxon>
    </lineage>
</organism>